<accession>A0AA41WG27</accession>
<dbReference type="EMBL" id="JAMSLR010000006">
    <property type="protein sequence ID" value="MCM8749405.1"/>
    <property type="molecule type" value="Genomic_DNA"/>
</dbReference>
<dbReference type="AlphaFoldDB" id="A0AA41WG27"/>
<dbReference type="InterPro" id="IPR038390">
    <property type="entry name" value="Metal_Tscrpt_repr_sf"/>
</dbReference>
<reference evidence="2" key="1">
    <citation type="submission" date="2022-06" db="EMBL/GenBank/DDBJ databases">
        <title>CFH 74404 Thermomicrobiaceae sp.</title>
        <authorList>
            <person name="Ming H."/>
            <person name="Li W.-J."/>
            <person name="Zhao Z."/>
        </authorList>
    </citation>
    <scope>NUCLEOTIDE SEQUENCE</scope>
    <source>
        <strain evidence="2">CFH 74404</strain>
    </source>
</reference>
<dbReference type="PANTHER" id="PTHR33677:SF3">
    <property type="entry name" value="COPPER-SENSING TRANSCRIPTIONAL REPRESSOR RICR"/>
    <property type="match status" value="1"/>
</dbReference>
<dbReference type="PANTHER" id="PTHR33677">
    <property type="entry name" value="TRANSCRIPTIONAL REPRESSOR FRMR-RELATED"/>
    <property type="match status" value="1"/>
</dbReference>
<dbReference type="GO" id="GO:0003677">
    <property type="term" value="F:DNA binding"/>
    <property type="evidence" value="ECO:0007669"/>
    <property type="project" value="InterPro"/>
</dbReference>
<sequence>MDIEELVRASDPAVRRVDSYRHDKERILARLRRMEGQVRGVQRMVEEDRYCVDILTQLSSIIAAARSIGLLLLEDHIRGCVLQAEDKEAAIQELSDAIERFTRSVS</sequence>
<keyword evidence="3" id="KW-1185">Reference proteome</keyword>
<dbReference type="GO" id="GO:0046872">
    <property type="term" value="F:metal ion binding"/>
    <property type="evidence" value="ECO:0007669"/>
    <property type="project" value="InterPro"/>
</dbReference>
<organism evidence="2 3">
    <name type="scientific">Thermalbibacter longus</name>
    <dbReference type="NCBI Taxonomy" id="2951981"/>
    <lineage>
        <taxon>Bacteria</taxon>
        <taxon>Pseudomonadati</taxon>
        <taxon>Thermomicrobiota</taxon>
        <taxon>Thermomicrobia</taxon>
        <taxon>Thermomicrobiales</taxon>
        <taxon>Thermomicrobiaceae</taxon>
        <taxon>Thermalbibacter</taxon>
    </lineage>
</organism>
<dbReference type="Gene3D" id="1.20.58.1000">
    <property type="entry name" value="Metal-sensitive repressor, helix protomer"/>
    <property type="match status" value="1"/>
</dbReference>
<dbReference type="GO" id="GO:0045892">
    <property type="term" value="P:negative regulation of DNA-templated transcription"/>
    <property type="evidence" value="ECO:0007669"/>
    <property type="project" value="UniProtKB-ARBA"/>
</dbReference>
<comment type="caution">
    <text evidence="2">The sequence shown here is derived from an EMBL/GenBank/DDBJ whole genome shotgun (WGS) entry which is preliminary data.</text>
</comment>
<evidence type="ECO:0000313" key="3">
    <source>
        <dbReference type="Proteomes" id="UP001165306"/>
    </source>
</evidence>
<dbReference type="CDD" id="cd10148">
    <property type="entry name" value="CsoR-like_DUF156"/>
    <property type="match status" value="1"/>
</dbReference>
<name>A0AA41WG27_9BACT</name>
<dbReference type="Proteomes" id="UP001165306">
    <property type="component" value="Unassembled WGS sequence"/>
</dbReference>
<comment type="similarity">
    <text evidence="1">Belongs to the FrmR/RcnR family.</text>
</comment>
<dbReference type="InterPro" id="IPR003735">
    <property type="entry name" value="Metal_Tscrpt_repr"/>
</dbReference>
<dbReference type="Pfam" id="PF02583">
    <property type="entry name" value="Trns_repr_metal"/>
    <property type="match status" value="1"/>
</dbReference>
<protein>
    <submittedName>
        <fullName evidence="2">Metal-sensitive transcriptional regulator</fullName>
    </submittedName>
</protein>
<proteinExistence type="inferred from homology"/>
<evidence type="ECO:0000313" key="2">
    <source>
        <dbReference type="EMBL" id="MCM8749405.1"/>
    </source>
</evidence>
<evidence type="ECO:0000256" key="1">
    <source>
        <dbReference type="ARBA" id="ARBA00005260"/>
    </source>
</evidence>
<gene>
    <name evidence="2" type="ORF">NET02_09625</name>
</gene>